<sequence>MCCEAMSVVEEEEFENGASGKGGTRFSPEAAKTKWIRSTKDFDFDGRQHQPTGHQTQRPLKGNAQLPAGAWVVQAVWWSGSIRTQVRRCAQVLCVHVSGAASTVERLAWSSGPLGHDHGSHQLDQRQAGDVGYAPQHLKPQAPSLKP</sequence>
<organism evidence="2 3">
    <name type="scientific">Metarhizium humberi</name>
    <dbReference type="NCBI Taxonomy" id="2596975"/>
    <lineage>
        <taxon>Eukaryota</taxon>
        <taxon>Fungi</taxon>
        <taxon>Dikarya</taxon>
        <taxon>Ascomycota</taxon>
        <taxon>Pezizomycotina</taxon>
        <taxon>Sordariomycetes</taxon>
        <taxon>Hypocreomycetidae</taxon>
        <taxon>Hypocreales</taxon>
        <taxon>Clavicipitaceae</taxon>
        <taxon>Metarhizium</taxon>
    </lineage>
</organism>
<reference evidence="2 3" key="1">
    <citation type="submission" date="2020-07" db="EMBL/GenBank/DDBJ databases">
        <title>Metarhizium humberi genome.</title>
        <authorList>
            <person name="Lysoe E."/>
        </authorList>
    </citation>
    <scope>NUCLEOTIDE SEQUENCE [LARGE SCALE GENOMIC DNA]</scope>
    <source>
        <strain evidence="2 3">ESALQ1638</strain>
    </source>
</reference>
<evidence type="ECO:0000313" key="3">
    <source>
        <dbReference type="Proteomes" id="UP000764110"/>
    </source>
</evidence>
<comment type="caution">
    <text evidence="2">The sequence shown here is derived from an EMBL/GenBank/DDBJ whole genome shotgun (WGS) entry which is preliminary data.</text>
</comment>
<protein>
    <submittedName>
        <fullName evidence="2">Uncharacterized protein</fullName>
    </submittedName>
</protein>
<dbReference type="AlphaFoldDB" id="A0A9P8M9D7"/>
<dbReference type="EMBL" id="JACEFI010000011">
    <property type="protein sequence ID" value="KAH0595917.1"/>
    <property type="molecule type" value="Genomic_DNA"/>
</dbReference>
<keyword evidence="3" id="KW-1185">Reference proteome</keyword>
<evidence type="ECO:0000313" key="2">
    <source>
        <dbReference type="EMBL" id="KAH0595917.1"/>
    </source>
</evidence>
<accession>A0A9P8M9D7</accession>
<evidence type="ECO:0000256" key="1">
    <source>
        <dbReference type="SAM" id="MobiDB-lite"/>
    </source>
</evidence>
<dbReference type="Proteomes" id="UP000764110">
    <property type="component" value="Unassembled WGS sequence"/>
</dbReference>
<feature type="region of interest" description="Disordered" evidence="1">
    <location>
        <begin position="112"/>
        <end position="147"/>
    </location>
</feature>
<gene>
    <name evidence="2" type="ORF">MHUMG1_06467</name>
</gene>
<name>A0A9P8M9D7_9HYPO</name>
<proteinExistence type="predicted"/>
<feature type="compositionally biased region" description="Basic and acidic residues" evidence="1">
    <location>
        <begin position="115"/>
        <end position="124"/>
    </location>
</feature>